<name>E5ABE2_LEPMJ</name>
<evidence type="ECO:0000313" key="1">
    <source>
        <dbReference type="EMBL" id="CBY00983.1"/>
    </source>
</evidence>
<sequence length="239" mass="26643">MPQSPKHNLLNPSSPPLPPPPLSPEYIYYLLLTMEKKEISFGPFTSSPSGQAKATEQLREAVKAKNNPYALSKLDEKIESAGHPFLIDCLFGEVEEVPVADVRTSCSNVEEYLAKRCIYTTIYEKNPVVATLINQLDEGTTQTIYLVRSTSTNETKDDLEFGRPCSFIDLNKAKDYLINVLSGVQGSGSFILKYGDMVPGWCLIIPASIRELRTGHITMFQATLEERKRVPFSETDTTS</sequence>
<keyword evidence="2" id="KW-1185">Reference proteome</keyword>
<dbReference type="InParanoid" id="E5ABE2"/>
<dbReference type="HOGENOM" id="CLU_1161338_0_0_1"/>
<gene>
    <name evidence="1" type="ORF">LEMA_P021130.1</name>
</gene>
<accession>E5ABE2</accession>
<dbReference type="EMBL" id="FP929138">
    <property type="protein sequence ID" value="CBY00983.1"/>
    <property type="molecule type" value="Genomic_DNA"/>
</dbReference>
<reference evidence="2" key="1">
    <citation type="journal article" date="2011" name="Nat. Commun.">
        <title>Effector diversification within compartments of the Leptosphaeria maculans genome affected by Repeat-Induced Point mutations.</title>
        <authorList>
            <person name="Rouxel T."/>
            <person name="Grandaubert J."/>
            <person name="Hane J.K."/>
            <person name="Hoede C."/>
            <person name="van de Wouw A.P."/>
            <person name="Couloux A."/>
            <person name="Dominguez V."/>
            <person name="Anthouard V."/>
            <person name="Bally P."/>
            <person name="Bourras S."/>
            <person name="Cozijnsen A.J."/>
            <person name="Ciuffetti L.M."/>
            <person name="Degrave A."/>
            <person name="Dilmaghani A."/>
            <person name="Duret L."/>
            <person name="Fudal I."/>
            <person name="Goodwin S.B."/>
            <person name="Gout L."/>
            <person name="Glaser N."/>
            <person name="Linglin J."/>
            <person name="Kema G.H.J."/>
            <person name="Lapalu N."/>
            <person name="Lawrence C.B."/>
            <person name="May K."/>
            <person name="Meyer M."/>
            <person name="Ollivier B."/>
            <person name="Poulain J."/>
            <person name="Schoch C.L."/>
            <person name="Simon A."/>
            <person name="Spatafora J.W."/>
            <person name="Stachowiak A."/>
            <person name="Turgeon B.G."/>
            <person name="Tyler B.M."/>
            <person name="Vincent D."/>
            <person name="Weissenbach J."/>
            <person name="Amselem J."/>
            <person name="Quesneville H."/>
            <person name="Oliver R.P."/>
            <person name="Wincker P."/>
            <person name="Balesdent M.-H."/>
            <person name="Howlett B.J."/>
        </authorList>
    </citation>
    <scope>NUCLEOTIDE SEQUENCE [LARGE SCALE GENOMIC DNA]</scope>
    <source>
        <strain evidence="2">JN3 / isolate v23.1.3 / race Av1-4-5-6-7-8</strain>
    </source>
</reference>
<dbReference type="GeneID" id="13293113"/>
<dbReference type="VEuPathDB" id="FungiDB:LEMA_P021130.1"/>
<protein>
    <submittedName>
        <fullName evidence="1">Predicted protein</fullName>
    </submittedName>
</protein>
<organism evidence="2">
    <name type="scientific">Leptosphaeria maculans (strain JN3 / isolate v23.1.3 / race Av1-4-5-6-7-8)</name>
    <name type="common">Blackleg fungus</name>
    <name type="synonym">Phoma lingam</name>
    <dbReference type="NCBI Taxonomy" id="985895"/>
    <lineage>
        <taxon>Eukaryota</taxon>
        <taxon>Fungi</taxon>
        <taxon>Dikarya</taxon>
        <taxon>Ascomycota</taxon>
        <taxon>Pezizomycotina</taxon>
        <taxon>Dothideomycetes</taxon>
        <taxon>Pleosporomycetidae</taxon>
        <taxon>Pleosporales</taxon>
        <taxon>Pleosporineae</taxon>
        <taxon>Leptosphaeriaceae</taxon>
        <taxon>Plenodomus</taxon>
        <taxon>Plenodomus lingam/Leptosphaeria maculans species complex</taxon>
    </lineage>
</organism>
<evidence type="ECO:0000313" key="2">
    <source>
        <dbReference type="Proteomes" id="UP000002668"/>
    </source>
</evidence>
<dbReference type="Proteomes" id="UP000002668">
    <property type="component" value="Genome"/>
</dbReference>
<proteinExistence type="predicted"/>
<dbReference type="AlphaFoldDB" id="E5ABE2"/>